<dbReference type="InterPro" id="IPR008930">
    <property type="entry name" value="Terpenoid_cyclase/PrenylTrfase"/>
</dbReference>
<reference evidence="2" key="1">
    <citation type="submission" date="2020-01" db="EMBL/GenBank/DDBJ databases">
        <authorList>
            <consortium name="DOE Joint Genome Institute"/>
            <person name="Haridas S."/>
            <person name="Albert R."/>
            <person name="Binder M."/>
            <person name="Bloem J."/>
            <person name="Labutti K."/>
            <person name="Salamov A."/>
            <person name="Andreopoulos B."/>
            <person name="Baker S.E."/>
            <person name="Barry K."/>
            <person name="Bills G."/>
            <person name="Bluhm B.H."/>
            <person name="Cannon C."/>
            <person name="Castanera R."/>
            <person name="Culley D.E."/>
            <person name="Daum C."/>
            <person name="Ezra D."/>
            <person name="Gonzalez J.B."/>
            <person name="Henrissat B."/>
            <person name="Kuo A."/>
            <person name="Liang C."/>
            <person name="Lipzen A."/>
            <person name="Lutzoni F."/>
            <person name="Magnuson J."/>
            <person name="Mondo S."/>
            <person name="Nolan M."/>
            <person name="Ohm R."/>
            <person name="Pangilinan J."/>
            <person name="Park H.-J."/>
            <person name="Ramirez L."/>
            <person name="Alfaro M."/>
            <person name="Sun H."/>
            <person name="Tritt A."/>
            <person name="Yoshinaga Y."/>
            <person name="Zwiers L.-H."/>
            <person name="Turgeon B.G."/>
            <person name="Goodwin S.B."/>
            <person name="Spatafora J.W."/>
            <person name="Crous P.W."/>
            <person name="Grigoriev I.V."/>
        </authorList>
    </citation>
    <scope>NUCLEOTIDE SEQUENCE</scope>
    <source>
        <strain evidence="2">IPT5</strain>
    </source>
</reference>
<dbReference type="SFLD" id="SFLDG01129">
    <property type="entry name" value="C1.5:_HAD__Beta-PGM__Phosphata"/>
    <property type="match status" value="1"/>
</dbReference>
<dbReference type="Proteomes" id="UP000799423">
    <property type="component" value="Unassembled WGS sequence"/>
</dbReference>
<dbReference type="EMBL" id="MU006324">
    <property type="protein sequence ID" value="KAF2847659.1"/>
    <property type="molecule type" value="Genomic_DNA"/>
</dbReference>
<sequence length="523" mass="58314">MPSLRSRSSTETISSAGNSMSTSDNDLETKSQIRTLILDLGDVLFHWSARSITAVAPSTLHSIILSPAWGELECGRLDEKEAIRLIAEELSLNPDTICEALAQGRQTLRVDDTLVEQLKVIKKDMGENFKVYAMTNISPDDFKLLEKTMPDWSLFDGVFTSFEVGIIKPDLDYYKHVLRQTGLTDPSSAIFVDDKVANVNAARSFGVRGIVFECPAKLIRQLRNQIFDPVTRAQQYMKANARNHVSQIEGGGEFRDVFSQFLIHKVLHDPNIISLSPLGTSAVDIKAAISKAEHEARTWNYFIGPPVGTTKTFPDDSDDTAYALLAFSPPASSANIILDRFLANRHARDGLVQTYFCEKRPRVCSVVLVNVIRAFYHYGRGSDVRPEVQYVRSILENRGYVDGALEYFSAESFLYFVSCLVEANPSAREIQTLRRPLVAALRERVGRREDSFATAARVLACQTVGVWAASDVAYLKELQNVDGGWEVGWVCRYGRSKKRIGNRGVVTAFAIQALEQASRRRGV</sequence>
<accession>A0A6A7AZY6</accession>
<evidence type="ECO:0000313" key="2">
    <source>
        <dbReference type="EMBL" id="KAF2847659.1"/>
    </source>
</evidence>
<dbReference type="PANTHER" id="PTHR43611">
    <property type="entry name" value="ALPHA-D-GLUCOSE 1-PHOSPHATE PHOSPHATASE"/>
    <property type="match status" value="1"/>
</dbReference>
<dbReference type="InterPro" id="IPR023214">
    <property type="entry name" value="HAD_sf"/>
</dbReference>
<dbReference type="InterPro" id="IPR023198">
    <property type="entry name" value="PGP-like_dom2"/>
</dbReference>
<dbReference type="Gene3D" id="3.40.50.1000">
    <property type="entry name" value="HAD superfamily/HAD-like"/>
    <property type="match status" value="1"/>
</dbReference>
<dbReference type="SFLD" id="SFLDS00003">
    <property type="entry name" value="Haloacid_Dehalogenase"/>
    <property type="match status" value="1"/>
</dbReference>
<keyword evidence="3" id="KW-1185">Reference proteome</keyword>
<proteinExistence type="predicted"/>
<gene>
    <name evidence="2" type="ORF">T440DRAFT_470940</name>
</gene>
<dbReference type="PANTHER" id="PTHR43611:SF3">
    <property type="entry name" value="FLAVIN MONONUCLEOTIDE HYDROLASE 1, CHLOROPLATIC"/>
    <property type="match status" value="1"/>
</dbReference>
<dbReference type="Gene3D" id="1.50.10.20">
    <property type="match status" value="1"/>
</dbReference>
<protein>
    <submittedName>
        <fullName evidence="2">HAD-like protein</fullName>
    </submittedName>
</protein>
<dbReference type="Gene3D" id="1.10.150.240">
    <property type="entry name" value="Putative phosphatase, domain 2"/>
    <property type="match status" value="1"/>
</dbReference>
<name>A0A6A7AZY6_9PLEO</name>
<dbReference type="CDD" id="cd02603">
    <property type="entry name" value="HAD_sEH-N_like"/>
    <property type="match status" value="1"/>
</dbReference>
<feature type="region of interest" description="Disordered" evidence="1">
    <location>
        <begin position="1"/>
        <end position="26"/>
    </location>
</feature>
<dbReference type="SUPFAM" id="SSF48239">
    <property type="entry name" value="Terpenoid cyclases/Protein prenyltransferases"/>
    <property type="match status" value="1"/>
</dbReference>
<evidence type="ECO:0000256" key="1">
    <source>
        <dbReference type="SAM" id="MobiDB-lite"/>
    </source>
</evidence>
<evidence type="ECO:0000313" key="3">
    <source>
        <dbReference type="Proteomes" id="UP000799423"/>
    </source>
</evidence>
<dbReference type="NCBIfam" id="TIGR01509">
    <property type="entry name" value="HAD-SF-IA-v3"/>
    <property type="match status" value="1"/>
</dbReference>
<dbReference type="SUPFAM" id="SSF56784">
    <property type="entry name" value="HAD-like"/>
    <property type="match status" value="1"/>
</dbReference>
<organism evidence="2 3">
    <name type="scientific">Plenodomus tracheiphilus IPT5</name>
    <dbReference type="NCBI Taxonomy" id="1408161"/>
    <lineage>
        <taxon>Eukaryota</taxon>
        <taxon>Fungi</taxon>
        <taxon>Dikarya</taxon>
        <taxon>Ascomycota</taxon>
        <taxon>Pezizomycotina</taxon>
        <taxon>Dothideomycetes</taxon>
        <taxon>Pleosporomycetidae</taxon>
        <taxon>Pleosporales</taxon>
        <taxon>Pleosporineae</taxon>
        <taxon>Leptosphaeriaceae</taxon>
        <taxon>Plenodomus</taxon>
    </lineage>
</organism>
<dbReference type="InterPro" id="IPR006439">
    <property type="entry name" value="HAD-SF_hydro_IA"/>
</dbReference>
<dbReference type="AlphaFoldDB" id="A0A6A7AZY6"/>
<dbReference type="InterPro" id="IPR036412">
    <property type="entry name" value="HAD-like_sf"/>
</dbReference>
<dbReference type="GO" id="GO:0016791">
    <property type="term" value="F:phosphatase activity"/>
    <property type="evidence" value="ECO:0007669"/>
    <property type="project" value="UniProtKB-ARBA"/>
</dbReference>
<dbReference type="OrthoDB" id="2012566at2759"/>